<dbReference type="InterPro" id="IPR004101">
    <property type="entry name" value="Mur_ligase_C"/>
</dbReference>
<dbReference type="SUPFAM" id="SSF53244">
    <property type="entry name" value="MurD-like peptide ligases, peptide-binding domain"/>
    <property type="match status" value="1"/>
</dbReference>
<name>A0ABW5R648_9BACL</name>
<keyword evidence="3" id="KW-0436">Ligase</keyword>
<sequence>MATIPLLVDLAHTLDGLNKLLQAVGGSLEKQIIKVSGCGGDRNRMKRPIMGGYAAEYSDYVVVTSDNPPS</sequence>
<dbReference type="Pfam" id="PF02875">
    <property type="entry name" value="Mur_ligase_C"/>
    <property type="match status" value="1"/>
</dbReference>
<dbReference type="PANTHER" id="PTHR23135:SF4">
    <property type="entry name" value="UDP-N-ACETYLMURAMOYL-L-ALANYL-D-GLUTAMATE--2,6-DIAMINOPIMELATE LIGASE MURE HOMOLOG, CHLOROPLASTIC"/>
    <property type="match status" value="1"/>
</dbReference>
<keyword evidence="4" id="KW-1185">Reference proteome</keyword>
<evidence type="ECO:0000313" key="3">
    <source>
        <dbReference type="EMBL" id="MFD2663293.1"/>
    </source>
</evidence>
<dbReference type="RefSeq" id="WP_379279034.1">
    <property type="nucleotide sequence ID" value="NZ_JBHUGT010000039.1"/>
</dbReference>
<dbReference type="GO" id="GO:0016874">
    <property type="term" value="F:ligase activity"/>
    <property type="evidence" value="ECO:0007669"/>
    <property type="project" value="UniProtKB-KW"/>
</dbReference>
<dbReference type="PANTHER" id="PTHR23135">
    <property type="entry name" value="MUR LIGASE FAMILY MEMBER"/>
    <property type="match status" value="1"/>
</dbReference>
<organism evidence="3 4">
    <name type="scientific">Paenibacillus thailandensis</name>
    <dbReference type="NCBI Taxonomy" id="393250"/>
    <lineage>
        <taxon>Bacteria</taxon>
        <taxon>Bacillati</taxon>
        <taxon>Bacillota</taxon>
        <taxon>Bacilli</taxon>
        <taxon>Bacillales</taxon>
        <taxon>Paenibacillaceae</taxon>
        <taxon>Paenibacillus</taxon>
    </lineage>
</organism>
<accession>A0ABW5R648</accession>
<dbReference type="InterPro" id="IPR036615">
    <property type="entry name" value="Mur_ligase_C_dom_sf"/>
</dbReference>
<evidence type="ECO:0000256" key="1">
    <source>
        <dbReference type="ARBA" id="ARBA00004752"/>
    </source>
</evidence>
<evidence type="ECO:0000259" key="2">
    <source>
        <dbReference type="Pfam" id="PF02875"/>
    </source>
</evidence>
<dbReference type="Proteomes" id="UP001597493">
    <property type="component" value="Unassembled WGS sequence"/>
</dbReference>
<dbReference type="EMBL" id="JBHUMY010000041">
    <property type="protein sequence ID" value="MFD2663293.1"/>
    <property type="molecule type" value="Genomic_DNA"/>
</dbReference>
<proteinExistence type="predicted"/>
<reference evidence="4" key="1">
    <citation type="journal article" date="2019" name="Int. J. Syst. Evol. Microbiol.">
        <title>The Global Catalogue of Microorganisms (GCM) 10K type strain sequencing project: providing services to taxonomists for standard genome sequencing and annotation.</title>
        <authorList>
            <consortium name="The Broad Institute Genomics Platform"/>
            <consortium name="The Broad Institute Genome Sequencing Center for Infectious Disease"/>
            <person name="Wu L."/>
            <person name="Ma J."/>
        </authorList>
    </citation>
    <scope>NUCLEOTIDE SEQUENCE [LARGE SCALE GENOMIC DNA]</scope>
    <source>
        <strain evidence="4">TISTR 1827</strain>
    </source>
</reference>
<comment type="caution">
    <text evidence="3">The sequence shown here is derived from an EMBL/GenBank/DDBJ whole genome shotgun (WGS) entry which is preliminary data.</text>
</comment>
<protein>
    <submittedName>
        <fullName evidence="3">Glutamate ligase domain-containing protein</fullName>
    </submittedName>
</protein>
<evidence type="ECO:0000313" key="4">
    <source>
        <dbReference type="Proteomes" id="UP001597493"/>
    </source>
</evidence>
<dbReference type="Gene3D" id="3.90.190.20">
    <property type="entry name" value="Mur ligase, C-terminal domain"/>
    <property type="match status" value="1"/>
</dbReference>
<gene>
    <name evidence="3" type="ORF">ACFSW5_23935</name>
</gene>
<comment type="pathway">
    <text evidence="1">Cell wall biogenesis; peptidoglycan biosynthesis.</text>
</comment>
<feature type="domain" description="Mur ligase C-terminal" evidence="2">
    <location>
        <begin position="6"/>
        <end position="69"/>
    </location>
</feature>